<keyword evidence="2" id="KW-1185">Reference proteome</keyword>
<evidence type="ECO:0000313" key="2">
    <source>
        <dbReference type="Proteomes" id="UP001596108"/>
    </source>
</evidence>
<proteinExistence type="predicted"/>
<evidence type="ECO:0000313" key="1">
    <source>
        <dbReference type="EMBL" id="MFC5531442.1"/>
    </source>
</evidence>
<gene>
    <name evidence="1" type="ORF">ACFPQ4_18640</name>
</gene>
<accession>A0ABW0R583</accession>
<dbReference type="EMBL" id="JBHSNC010000054">
    <property type="protein sequence ID" value="MFC5531442.1"/>
    <property type="molecule type" value="Genomic_DNA"/>
</dbReference>
<protein>
    <submittedName>
        <fullName evidence="1">Uncharacterized protein</fullName>
    </submittedName>
</protein>
<organism evidence="1 2">
    <name type="scientific">Cohnella yongneupensis</name>
    <dbReference type="NCBI Taxonomy" id="425006"/>
    <lineage>
        <taxon>Bacteria</taxon>
        <taxon>Bacillati</taxon>
        <taxon>Bacillota</taxon>
        <taxon>Bacilli</taxon>
        <taxon>Bacillales</taxon>
        <taxon>Paenibacillaceae</taxon>
        <taxon>Cohnella</taxon>
    </lineage>
</organism>
<dbReference type="Gene3D" id="3.40.190.10">
    <property type="entry name" value="Periplasmic binding protein-like II"/>
    <property type="match status" value="1"/>
</dbReference>
<comment type="caution">
    <text evidence="1">The sequence shown here is derived from an EMBL/GenBank/DDBJ whole genome shotgun (WGS) entry which is preliminary data.</text>
</comment>
<sequence>MHQEDQFLIHSTMTTGKVAMSFAGSWSAAEFKKANIQFDYMTQWFAEAPTHHCAMSIGHNASLFRKAVTIGDQGFLAHAKRYRRFDFIMDFMWGLS</sequence>
<name>A0ABW0R583_9BACL</name>
<dbReference type="RefSeq" id="WP_378113405.1">
    <property type="nucleotide sequence ID" value="NZ_JBHSNC010000054.1"/>
</dbReference>
<reference evidence="2" key="1">
    <citation type="journal article" date="2019" name="Int. J. Syst. Evol. Microbiol.">
        <title>The Global Catalogue of Microorganisms (GCM) 10K type strain sequencing project: providing services to taxonomists for standard genome sequencing and annotation.</title>
        <authorList>
            <consortium name="The Broad Institute Genomics Platform"/>
            <consortium name="The Broad Institute Genome Sequencing Center for Infectious Disease"/>
            <person name="Wu L."/>
            <person name="Ma J."/>
        </authorList>
    </citation>
    <scope>NUCLEOTIDE SEQUENCE [LARGE SCALE GENOMIC DNA]</scope>
    <source>
        <strain evidence="2">CGMCC 1.18578</strain>
    </source>
</reference>
<dbReference type="Proteomes" id="UP001596108">
    <property type="component" value="Unassembled WGS sequence"/>
</dbReference>